<dbReference type="Pfam" id="PF01547">
    <property type="entry name" value="SBP_bac_1"/>
    <property type="match status" value="1"/>
</dbReference>
<evidence type="ECO:0000313" key="1">
    <source>
        <dbReference type="EMBL" id="KFI83184.1"/>
    </source>
</evidence>
<organism evidence="1 2">
    <name type="scientific">Bifidobacterium pullorum</name>
    <dbReference type="NCBI Taxonomy" id="78448"/>
    <lineage>
        <taxon>Bacteria</taxon>
        <taxon>Bacillati</taxon>
        <taxon>Actinomycetota</taxon>
        <taxon>Actinomycetes</taxon>
        <taxon>Bifidobacteriales</taxon>
        <taxon>Bifidobacteriaceae</taxon>
        <taxon>Bifidobacterium</taxon>
    </lineage>
</organism>
<reference evidence="1 2" key="1">
    <citation type="submission" date="2014-03" db="EMBL/GenBank/DDBJ databases">
        <title>Genomics of Bifidobacteria.</title>
        <authorList>
            <person name="Ventura M."/>
            <person name="Milani C."/>
            <person name="Lugli G.A."/>
        </authorList>
    </citation>
    <scope>NUCLEOTIDE SEQUENCE [LARGE SCALE GENOMIC DNA]</scope>
    <source>
        <strain evidence="1 2">LMG 21816</strain>
    </source>
</reference>
<dbReference type="EMBL" id="JGZJ01000007">
    <property type="protein sequence ID" value="KFI83184.1"/>
    <property type="molecule type" value="Genomic_DNA"/>
</dbReference>
<dbReference type="SUPFAM" id="SSF53850">
    <property type="entry name" value="Periplasmic binding protein-like II"/>
    <property type="match status" value="1"/>
</dbReference>
<comment type="caution">
    <text evidence="1">The sequence shown here is derived from an EMBL/GenBank/DDBJ whole genome shotgun (WGS) entry which is preliminary data.</text>
</comment>
<evidence type="ECO:0000313" key="2">
    <source>
        <dbReference type="Proteomes" id="UP000029109"/>
    </source>
</evidence>
<proteinExistence type="predicted"/>
<dbReference type="AlphaFoldDB" id="A0A7V8HQI0"/>
<name>A0A7V8HQI0_9BIFI</name>
<protein>
    <submittedName>
        <fullName evidence="1">ABC transporter substrate-binding protein</fullName>
    </submittedName>
</protein>
<sequence>MADILAQWRDAGYFNIDYSSATFDDLARRMAQNELAFLFNPNGGAQNVLAYNPDAKLGFMPYPSAVGDPYLITGEDYALGVSKDSAAKENALKFIDFMAEPEHMQVFNAVVNNAPALTTIEPEMGVVQSSYDKWVTEENTGTTLIFDRVHLPNGMWNTLITTTDSIINGQVSSEDAAQQMETSFISLYRRKS</sequence>
<dbReference type="Gene3D" id="3.40.190.10">
    <property type="entry name" value="Periplasmic binding protein-like II"/>
    <property type="match status" value="2"/>
</dbReference>
<accession>A0A7V8HQI0</accession>
<dbReference type="InterPro" id="IPR006059">
    <property type="entry name" value="SBP"/>
</dbReference>
<dbReference type="Proteomes" id="UP000029109">
    <property type="component" value="Unassembled WGS sequence"/>
</dbReference>
<gene>
    <name evidence="1" type="ORF">BPULL_1324</name>
</gene>